<evidence type="ECO:0000313" key="2">
    <source>
        <dbReference type="EMBL" id="MBC8534825.1"/>
    </source>
</evidence>
<name>A0A926DD56_9FIRM</name>
<feature type="compositionally biased region" description="Low complexity" evidence="1">
    <location>
        <begin position="37"/>
        <end position="56"/>
    </location>
</feature>
<proteinExistence type="predicted"/>
<dbReference type="EMBL" id="JACRSN010000024">
    <property type="protein sequence ID" value="MBC8534825.1"/>
    <property type="molecule type" value="Genomic_DNA"/>
</dbReference>
<keyword evidence="3" id="KW-1185">Reference proteome</keyword>
<comment type="caution">
    <text evidence="2">The sequence shown here is derived from an EMBL/GenBank/DDBJ whole genome shotgun (WGS) entry which is preliminary data.</text>
</comment>
<evidence type="ECO:0000256" key="1">
    <source>
        <dbReference type="SAM" id="MobiDB-lite"/>
    </source>
</evidence>
<evidence type="ECO:0000313" key="3">
    <source>
        <dbReference type="Proteomes" id="UP000651482"/>
    </source>
</evidence>
<dbReference type="RefSeq" id="WP_249320439.1">
    <property type="nucleotide sequence ID" value="NZ_JACRSN010000024.1"/>
</dbReference>
<reference evidence="2" key="1">
    <citation type="submission" date="2020-08" db="EMBL/GenBank/DDBJ databases">
        <title>Genome public.</title>
        <authorList>
            <person name="Liu C."/>
            <person name="Sun Q."/>
        </authorList>
    </citation>
    <scope>NUCLEOTIDE SEQUENCE</scope>
    <source>
        <strain evidence="2">NSJ-40</strain>
    </source>
</reference>
<organism evidence="2 3">
    <name type="scientific">Yeguia hominis</name>
    <dbReference type="NCBI Taxonomy" id="2763662"/>
    <lineage>
        <taxon>Bacteria</taxon>
        <taxon>Bacillati</taxon>
        <taxon>Bacillota</taxon>
        <taxon>Clostridia</taxon>
        <taxon>Eubacteriales</taxon>
        <taxon>Yeguiaceae</taxon>
        <taxon>Yeguia</taxon>
    </lineage>
</organism>
<accession>A0A926DD56</accession>
<evidence type="ECO:0008006" key="4">
    <source>
        <dbReference type="Google" id="ProtNLM"/>
    </source>
</evidence>
<dbReference type="PROSITE" id="PS51257">
    <property type="entry name" value="PROKAR_LIPOPROTEIN"/>
    <property type="match status" value="1"/>
</dbReference>
<feature type="region of interest" description="Disordered" evidence="1">
    <location>
        <begin position="26"/>
        <end position="56"/>
    </location>
</feature>
<protein>
    <recommendedName>
        <fullName evidence="4">DUF4163 domain-containing protein</fullName>
    </recommendedName>
</protein>
<gene>
    <name evidence="2" type="ORF">IAG03_12700</name>
</gene>
<sequence length="262" mass="28663">MGKRLLFMILAVLLVLWGLSGCRKAEPDDGNAENSEENSLPAASESSASGEGTASALDQTNTGKLAMIHYRVTERIYHNDTKFLCYPQITGLSNTETETACNAWIEQIAMRVLQSDARCELSYEVTSETPQLLSLFITEKRYPEDATEPQMQYYTLNLDVQTGSVLTLSDFVDLKILARDVVTGECTVEKNAEAAGDYLSALSADTLAEEFQNYDFAQGREEPSGFSYIRSGKLHVLLPALPTLGGYLDVTADAQKQGSADS</sequence>
<dbReference type="AlphaFoldDB" id="A0A926DD56"/>
<dbReference type="Proteomes" id="UP000651482">
    <property type="component" value="Unassembled WGS sequence"/>
</dbReference>